<evidence type="ECO:0000256" key="4">
    <source>
        <dbReference type="ARBA" id="ARBA00022989"/>
    </source>
</evidence>
<feature type="transmembrane region" description="Helical" evidence="6">
    <location>
        <begin position="34"/>
        <end position="55"/>
    </location>
</feature>
<evidence type="ECO:0000256" key="5">
    <source>
        <dbReference type="ARBA" id="ARBA00023136"/>
    </source>
</evidence>
<dbReference type="AlphaFoldDB" id="A0AAN7BBA4"/>
<keyword evidence="8" id="KW-1185">Reference proteome</keyword>
<dbReference type="GO" id="GO:0005789">
    <property type="term" value="C:endoplasmic reticulum membrane"/>
    <property type="evidence" value="ECO:0007669"/>
    <property type="project" value="UniProtKB-SubCell"/>
</dbReference>
<keyword evidence="5 6" id="KW-0472">Membrane</keyword>
<dbReference type="InterPro" id="IPR024512">
    <property type="entry name" value="Ser_palmitoyltrfase_ssu-like"/>
</dbReference>
<organism evidence="7 8">
    <name type="scientific">Rhypophila decipiens</name>
    <dbReference type="NCBI Taxonomy" id="261697"/>
    <lineage>
        <taxon>Eukaryota</taxon>
        <taxon>Fungi</taxon>
        <taxon>Dikarya</taxon>
        <taxon>Ascomycota</taxon>
        <taxon>Pezizomycotina</taxon>
        <taxon>Sordariomycetes</taxon>
        <taxon>Sordariomycetidae</taxon>
        <taxon>Sordariales</taxon>
        <taxon>Naviculisporaceae</taxon>
        <taxon>Rhypophila</taxon>
    </lineage>
</organism>
<gene>
    <name evidence="7" type="ORF">QBC37DRAFT_368110</name>
</gene>
<keyword evidence="2 6" id="KW-0812">Transmembrane</keyword>
<reference evidence="7" key="1">
    <citation type="journal article" date="2023" name="Mol. Phylogenet. Evol.">
        <title>Genome-scale phylogeny and comparative genomics of the fungal order Sordariales.</title>
        <authorList>
            <person name="Hensen N."/>
            <person name="Bonometti L."/>
            <person name="Westerberg I."/>
            <person name="Brannstrom I.O."/>
            <person name="Guillou S."/>
            <person name="Cros-Aarteil S."/>
            <person name="Calhoun S."/>
            <person name="Haridas S."/>
            <person name="Kuo A."/>
            <person name="Mondo S."/>
            <person name="Pangilinan J."/>
            <person name="Riley R."/>
            <person name="LaButti K."/>
            <person name="Andreopoulos B."/>
            <person name="Lipzen A."/>
            <person name="Chen C."/>
            <person name="Yan M."/>
            <person name="Daum C."/>
            <person name="Ng V."/>
            <person name="Clum A."/>
            <person name="Steindorff A."/>
            <person name="Ohm R.A."/>
            <person name="Martin F."/>
            <person name="Silar P."/>
            <person name="Natvig D.O."/>
            <person name="Lalanne C."/>
            <person name="Gautier V."/>
            <person name="Ament-Velasquez S.L."/>
            <person name="Kruys A."/>
            <person name="Hutchinson M.I."/>
            <person name="Powell A.J."/>
            <person name="Barry K."/>
            <person name="Miller A.N."/>
            <person name="Grigoriev I.V."/>
            <person name="Debuchy R."/>
            <person name="Gladieux P."/>
            <person name="Hiltunen Thoren M."/>
            <person name="Johannesson H."/>
        </authorList>
    </citation>
    <scope>NUCLEOTIDE SEQUENCE</scope>
    <source>
        <strain evidence="7">PSN293</strain>
    </source>
</reference>
<keyword evidence="3" id="KW-0256">Endoplasmic reticulum</keyword>
<accession>A0AAN7BBA4</accession>
<sequence>MTGRLESFSKWLQLKIYQLEVTLSVYMFTPNEKFIFYSILFLLFSLTLIATILYLPQHVHFILGRAWFYMHGDEVFAHQSQLVKSVLLQGSSGTATAAAAAQAVQTTIAAAAKGIVKGEL</sequence>
<evidence type="ECO:0000256" key="6">
    <source>
        <dbReference type="SAM" id="Phobius"/>
    </source>
</evidence>
<name>A0AAN7BBA4_9PEZI</name>
<evidence type="ECO:0000256" key="3">
    <source>
        <dbReference type="ARBA" id="ARBA00022824"/>
    </source>
</evidence>
<dbReference type="Pfam" id="PF11779">
    <property type="entry name" value="SPT_ssu-like"/>
    <property type="match status" value="1"/>
</dbReference>
<evidence type="ECO:0000313" key="8">
    <source>
        <dbReference type="Proteomes" id="UP001301769"/>
    </source>
</evidence>
<dbReference type="Proteomes" id="UP001301769">
    <property type="component" value="Unassembled WGS sequence"/>
</dbReference>
<proteinExistence type="predicted"/>
<keyword evidence="4 6" id="KW-1133">Transmembrane helix</keyword>
<comment type="subcellular location">
    <subcellularLocation>
        <location evidence="1">Endoplasmic reticulum membrane</location>
        <topology evidence="1">Multi-pass membrane protein</topology>
    </subcellularLocation>
</comment>
<dbReference type="EMBL" id="MU858048">
    <property type="protein sequence ID" value="KAK4219531.1"/>
    <property type="molecule type" value="Genomic_DNA"/>
</dbReference>
<reference evidence="7" key="2">
    <citation type="submission" date="2023-05" db="EMBL/GenBank/DDBJ databases">
        <authorList>
            <consortium name="Lawrence Berkeley National Laboratory"/>
            <person name="Steindorff A."/>
            <person name="Hensen N."/>
            <person name="Bonometti L."/>
            <person name="Westerberg I."/>
            <person name="Brannstrom I.O."/>
            <person name="Guillou S."/>
            <person name="Cros-Aarteil S."/>
            <person name="Calhoun S."/>
            <person name="Haridas S."/>
            <person name="Kuo A."/>
            <person name="Mondo S."/>
            <person name="Pangilinan J."/>
            <person name="Riley R."/>
            <person name="Labutti K."/>
            <person name="Andreopoulos B."/>
            <person name="Lipzen A."/>
            <person name="Chen C."/>
            <person name="Yanf M."/>
            <person name="Daum C."/>
            <person name="Ng V."/>
            <person name="Clum A."/>
            <person name="Ohm R."/>
            <person name="Martin F."/>
            <person name="Silar P."/>
            <person name="Natvig D."/>
            <person name="Lalanne C."/>
            <person name="Gautier V."/>
            <person name="Ament-Velasquez S.L."/>
            <person name="Kruys A."/>
            <person name="Hutchinson M.I."/>
            <person name="Powell A.J."/>
            <person name="Barry K."/>
            <person name="Miller A.N."/>
            <person name="Grigoriev I.V."/>
            <person name="Debuchy R."/>
            <person name="Gladieux P."/>
            <person name="Thoren M.H."/>
            <person name="Johannesson H."/>
        </authorList>
    </citation>
    <scope>NUCLEOTIDE SEQUENCE</scope>
    <source>
        <strain evidence="7">PSN293</strain>
    </source>
</reference>
<protein>
    <submittedName>
        <fullName evidence="7">Uncharacterized protein</fullName>
    </submittedName>
</protein>
<evidence type="ECO:0000256" key="1">
    <source>
        <dbReference type="ARBA" id="ARBA00004477"/>
    </source>
</evidence>
<evidence type="ECO:0000256" key="2">
    <source>
        <dbReference type="ARBA" id="ARBA00022692"/>
    </source>
</evidence>
<comment type="caution">
    <text evidence="7">The sequence shown here is derived from an EMBL/GenBank/DDBJ whole genome shotgun (WGS) entry which is preliminary data.</text>
</comment>
<evidence type="ECO:0000313" key="7">
    <source>
        <dbReference type="EMBL" id="KAK4219531.1"/>
    </source>
</evidence>